<reference evidence="3 4" key="1">
    <citation type="journal article" date="2019" name="Genome Biol. Evol.">
        <title>Nanopore Sequencing Significantly Improves Genome Assembly of the Protozoan Parasite Trypanosoma cruzi.</title>
        <authorList>
            <person name="Diaz-Viraque F."/>
            <person name="Pita S."/>
            <person name="Greif G."/>
            <person name="de Souza R.C.M."/>
            <person name="Iraola G."/>
            <person name="Robello C."/>
        </authorList>
    </citation>
    <scope>NUCLEOTIDE SEQUENCE [LARGE SCALE GENOMIC DNA]</scope>
    <source>
        <strain evidence="3 4">Berenice</strain>
    </source>
</reference>
<name>A0A7J6XJS0_TRYCR</name>
<dbReference type="EMBL" id="JABDHM010000438">
    <property type="protein sequence ID" value="KAF5214722.1"/>
    <property type="molecule type" value="Genomic_DNA"/>
</dbReference>
<sequence>MAMMMTGRVLLVCALCVLWCSAGGGCDGEETAARGSGDGPPPESQELGTPRQETQELKVGPTDVNGKVPPESSPHIEEAGGEDSDDENGEEKDKKGENEKNKVQLQTHKGKNNEGAPQSSPAPPPPPIPSGGPTAERENPQNSKKKITNEATPSGPKKGSEAPEPPSGDATQGQHSHDTDTEDSTKNAATGSPAEPTTFSSTSTSGSGDHVQNKADKDDAQSSEGQHDSLETGNTNVVPTLSEAAPQTAETTTTARINGTATPGDSDSSTAVSHTKSPLLLLVACAAAAAVVAA</sequence>
<evidence type="ECO:0000256" key="2">
    <source>
        <dbReference type="SAM" id="SignalP"/>
    </source>
</evidence>
<feature type="compositionally biased region" description="Pro residues" evidence="1">
    <location>
        <begin position="120"/>
        <end position="130"/>
    </location>
</feature>
<dbReference type="VEuPathDB" id="TriTrypDB:BCY84_05534"/>
<evidence type="ECO:0000313" key="4">
    <source>
        <dbReference type="Proteomes" id="UP000583944"/>
    </source>
</evidence>
<organism evidence="3 4">
    <name type="scientific">Trypanosoma cruzi</name>
    <dbReference type="NCBI Taxonomy" id="5693"/>
    <lineage>
        <taxon>Eukaryota</taxon>
        <taxon>Discoba</taxon>
        <taxon>Euglenozoa</taxon>
        <taxon>Kinetoplastea</taxon>
        <taxon>Metakinetoplastina</taxon>
        <taxon>Trypanosomatida</taxon>
        <taxon>Trypanosomatidae</taxon>
        <taxon>Trypanosoma</taxon>
        <taxon>Schizotrypanum</taxon>
    </lineage>
</organism>
<feature type="region of interest" description="Disordered" evidence="1">
    <location>
        <begin position="29"/>
        <end position="275"/>
    </location>
</feature>
<feature type="signal peptide" evidence="2">
    <location>
        <begin position="1"/>
        <end position="28"/>
    </location>
</feature>
<evidence type="ECO:0000256" key="1">
    <source>
        <dbReference type="SAM" id="MobiDB-lite"/>
    </source>
</evidence>
<gene>
    <name evidence="3" type="ORF">ECC02_012651</name>
</gene>
<proteinExistence type="predicted"/>
<accession>A0A7J6XJS0</accession>
<feature type="compositionally biased region" description="Basic and acidic residues" evidence="1">
    <location>
        <begin position="91"/>
        <end position="102"/>
    </location>
</feature>
<dbReference type="Proteomes" id="UP000583944">
    <property type="component" value="Unassembled WGS sequence"/>
</dbReference>
<feature type="compositionally biased region" description="Basic and acidic residues" evidence="1">
    <location>
        <begin position="175"/>
        <end position="185"/>
    </location>
</feature>
<feature type="compositionally biased region" description="Basic and acidic residues" evidence="1">
    <location>
        <begin position="211"/>
        <end position="230"/>
    </location>
</feature>
<feature type="compositionally biased region" description="Acidic residues" evidence="1">
    <location>
        <begin position="79"/>
        <end position="90"/>
    </location>
</feature>
<feature type="compositionally biased region" description="Low complexity" evidence="1">
    <location>
        <begin position="244"/>
        <end position="262"/>
    </location>
</feature>
<feature type="compositionally biased region" description="Low complexity" evidence="1">
    <location>
        <begin position="197"/>
        <end position="208"/>
    </location>
</feature>
<dbReference type="AlphaFoldDB" id="A0A7J6XJS0"/>
<protein>
    <submittedName>
        <fullName evidence="3">Mucin-associated surface protein (MASP) subgroup S080</fullName>
    </submittedName>
</protein>
<feature type="compositionally biased region" description="Polar residues" evidence="1">
    <location>
        <begin position="263"/>
        <end position="275"/>
    </location>
</feature>
<evidence type="ECO:0000313" key="3">
    <source>
        <dbReference type="EMBL" id="KAF5214722.1"/>
    </source>
</evidence>
<keyword evidence="2" id="KW-0732">Signal</keyword>
<comment type="caution">
    <text evidence="3">The sequence shown here is derived from an EMBL/GenBank/DDBJ whole genome shotgun (WGS) entry which is preliminary data.</text>
</comment>
<feature type="chain" id="PRO_5029623411" evidence="2">
    <location>
        <begin position="29"/>
        <end position="294"/>
    </location>
</feature>
<dbReference type="VEuPathDB" id="TriTrypDB:ECC02_012651"/>